<dbReference type="STRING" id="478744.SAMN05444359_11556"/>
<proteinExistence type="predicted"/>
<organism evidence="2 3">
    <name type="scientific">Neolewinella agarilytica</name>
    <dbReference type="NCBI Taxonomy" id="478744"/>
    <lineage>
        <taxon>Bacteria</taxon>
        <taxon>Pseudomonadati</taxon>
        <taxon>Bacteroidota</taxon>
        <taxon>Saprospiria</taxon>
        <taxon>Saprospirales</taxon>
        <taxon>Lewinellaceae</taxon>
        <taxon>Neolewinella</taxon>
    </lineage>
</organism>
<dbReference type="InParanoid" id="A0A1H9IM29"/>
<evidence type="ECO:0000313" key="2">
    <source>
        <dbReference type="EMBL" id="SEQ75618.1"/>
    </source>
</evidence>
<feature type="transmembrane region" description="Helical" evidence="1">
    <location>
        <begin position="55"/>
        <end position="76"/>
    </location>
</feature>
<dbReference type="OrthoDB" id="1494009at2"/>
<dbReference type="RefSeq" id="WP_090169619.1">
    <property type="nucleotide sequence ID" value="NZ_FOFB01000015.1"/>
</dbReference>
<dbReference type="AlphaFoldDB" id="A0A1H9IM29"/>
<sequence>MKLRYTYHSEHHADNKDRWFHFVLFAGAFLLLLAAGQQFFLFFTDWHASDEEHSWWHLGLGVIYLLGGLLMAYAGYRADHASRGDLDRYVRVSDKHLVWKLDQKEGEQELLLEDITGIERPNVRDLVLKVKGGSQIFLPIYLITHDGKQEELMAILQAQTKG</sequence>
<evidence type="ECO:0000313" key="3">
    <source>
        <dbReference type="Proteomes" id="UP000199021"/>
    </source>
</evidence>
<reference evidence="3" key="1">
    <citation type="submission" date="2016-10" db="EMBL/GenBank/DDBJ databases">
        <authorList>
            <person name="Varghese N."/>
            <person name="Submissions S."/>
        </authorList>
    </citation>
    <scope>NUCLEOTIDE SEQUENCE [LARGE SCALE GENOMIC DNA]</scope>
    <source>
        <strain evidence="3">DSM 24740</strain>
    </source>
</reference>
<keyword evidence="3" id="KW-1185">Reference proteome</keyword>
<gene>
    <name evidence="2" type="ORF">SAMN05444359_11556</name>
</gene>
<dbReference type="EMBL" id="FOFB01000015">
    <property type="protein sequence ID" value="SEQ75618.1"/>
    <property type="molecule type" value="Genomic_DNA"/>
</dbReference>
<name>A0A1H9IM29_9BACT</name>
<evidence type="ECO:0000256" key="1">
    <source>
        <dbReference type="SAM" id="Phobius"/>
    </source>
</evidence>
<keyword evidence="1" id="KW-1133">Transmembrane helix</keyword>
<protein>
    <submittedName>
        <fullName evidence="2">Uncharacterized protein</fullName>
    </submittedName>
</protein>
<dbReference type="Proteomes" id="UP000199021">
    <property type="component" value="Unassembled WGS sequence"/>
</dbReference>
<keyword evidence="1" id="KW-0812">Transmembrane</keyword>
<feature type="transmembrane region" description="Helical" evidence="1">
    <location>
        <begin position="20"/>
        <end position="43"/>
    </location>
</feature>
<keyword evidence="1" id="KW-0472">Membrane</keyword>
<accession>A0A1H9IM29</accession>